<evidence type="ECO:0000256" key="6">
    <source>
        <dbReference type="ARBA" id="ARBA00022801"/>
    </source>
</evidence>
<feature type="region of interest" description="Disordered" evidence="8">
    <location>
        <begin position="112"/>
        <end position="341"/>
    </location>
</feature>
<dbReference type="InterPro" id="IPR001394">
    <property type="entry name" value="Peptidase_C19_UCH"/>
</dbReference>
<feature type="compositionally biased region" description="Basic and acidic residues" evidence="8">
    <location>
        <begin position="142"/>
        <end position="154"/>
    </location>
</feature>
<feature type="region of interest" description="Disordered" evidence="8">
    <location>
        <begin position="702"/>
        <end position="756"/>
    </location>
</feature>
<evidence type="ECO:0000256" key="1">
    <source>
        <dbReference type="ARBA" id="ARBA00000707"/>
    </source>
</evidence>
<evidence type="ECO:0000256" key="8">
    <source>
        <dbReference type="SAM" id="MobiDB-lite"/>
    </source>
</evidence>
<comment type="similarity">
    <text evidence="2">Belongs to the peptidase C19 family.</text>
</comment>
<dbReference type="InterPro" id="IPR028889">
    <property type="entry name" value="USP"/>
</dbReference>
<dbReference type="CDD" id="cd02674">
    <property type="entry name" value="Peptidase_C19R"/>
    <property type="match status" value="1"/>
</dbReference>
<feature type="compositionally biased region" description="Low complexity" evidence="8">
    <location>
        <begin position="715"/>
        <end position="727"/>
    </location>
</feature>
<dbReference type="Gene3D" id="1.20.58.80">
    <property type="entry name" value="Phosphotransferase system, lactose/cellobiose-type IIA subunit"/>
    <property type="match status" value="1"/>
</dbReference>
<feature type="domain" description="USP" evidence="10">
    <location>
        <begin position="947"/>
        <end position="1318"/>
    </location>
</feature>
<evidence type="ECO:0000313" key="11">
    <source>
        <dbReference type="EMBL" id="KNE98683.1"/>
    </source>
</evidence>
<dbReference type="InterPro" id="IPR001763">
    <property type="entry name" value="Rhodanese-like_dom"/>
</dbReference>
<feature type="compositionally biased region" description="Polar residues" evidence="8">
    <location>
        <begin position="174"/>
        <end position="193"/>
    </location>
</feature>
<dbReference type="OrthoDB" id="292964at2759"/>
<keyword evidence="5" id="KW-0833">Ubl conjugation pathway</keyword>
<dbReference type="InterPro" id="IPR036873">
    <property type="entry name" value="Rhodanese-like_dom_sf"/>
</dbReference>
<dbReference type="PANTHER" id="PTHR21646:SF24">
    <property type="entry name" value="UBIQUITIN CARBOXYL-TERMINAL HYDROLASE"/>
    <property type="match status" value="1"/>
</dbReference>
<dbReference type="InterPro" id="IPR050185">
    <property type="entry name" value="Ub_carboxyl-term_hydrolase"/>
</dbReference>
<keyword evidence="4" id="KW-0645">Protease</keyword>
<evidence type="ECO:0000256" key="3">
    <source>
        <dbReference type="ARBA" id="ARBA00012759"/>
    </source>
</evidence>
<dbReference type="PROSITE" id="PS00972">
    <property type="entry name" value="USP_1"/>
    <property type="match status" value="1"/>
</dbReference>
<dbReference type="InterPro" id="IPR038765">
    <property type="entry name" value="Papain-like_cys_pep_sf"/>
</dbReference>
<organism evidence="11 12">
    <name type="scientific">Puccinia striiformis f. sp. tritici PST-78</name>
    <dbReference type="NCBI Taxonomy" id="1165861"/>
    <lineage>
        <taxon>Eukaryota</taxon>
        <taxon>Fungi</taxon>
        <taxon>Dikarya</taxon>
        <taxon>Basidiomycota</taxon>
        <taxon>Pucciniomycotina</taxon>
        <taxon>Pucciniomycetes</taxon>
        <taxon>Pucciniales</taxon>
        <taxon>Pucciniaceae</taxon>
        <taxon>Puccinia</taxon>
    </lineage>
</organism>
<feature type="compositionally biased region" description="Low complexity" evidence="8">
    <location>
        <begin position="120"/>
        <end position="132"/>
    </location>
</feature>
<feature type="compositionally biased region" description="Low complexity" evidence="8">
    <location>
        <begin position="735"/>
        <end position="752"/>
    </location>
</feature>
<name>A0A0L0VHF4_9BASI</name>
<evidence type="ECO:0000259" key="10">
    <source>
        <dbReference type="PROSITE" id="PS50235"/>
    </source>
</evidence>
<evidence type="ECO:0000259" key="9">
    <source>
        <dbReference type="PROSITE" id="PS50206"/>
    </source>
</evidence>
<comment type="caution">
    <text evidence="11">The sequence shown here is derived from an EMBL/GenBank/DDBJ whole genome shotgun (WGS) entry which is preliminary data.</text>
</comment>
<feature type="compositionally biased region" description="Polar residues" evidence="8">
    <location>
        <begin position="774"/>
        <end position="801"/>
    </location>
</feature>
<dbReference type="InterPro" id="IPR018200">
    <property type="entry name" value="USP_CS"/>
</dbReference>
<dbReference type="PROSITE" id="PS50206">
    <property type="entry name" value="RHODANESE_3"/>
    <property type="match status" value="1"/>
</dbReference>
<keyword evidence="6" id="KW-0378">Hydrolase</keyword>
<feature type="compositionally biased region" description="Polar residues" evidence="8">
    <location>
        <begin position="281"/>
        <end position="292"/>
    </location>
</feature>
<evidence type="ECO:0000256" key="7">
    <source>
        <dbReference type="ARBA" id="ARBA00022807"/>
    </source>
</evidence>
<evidence type="ECO:0000256" key="2">
    <source>
        <dbReference type="ARBA" id="ARBA00009085"/>
    </source>
</evidence>
<dbReference type="Gene3D" id="3.40.250.10">
    <property type="entry name" value="Rhodanese-like domain"/>
    <property type="match status" value="1"/>
</dbReference>
<evidence type="ECO:0000256" key="4">
    <source>
        <dbReference type="ARBA" id="ARBA00022670"/>
    </source>
</evidence>
<feature type="region of interest" description="Disordered" evidence="8">
    <location>
        <begin position="772"/>
        <end position="837"/>
    </location>
</feature>
<feature type="compositionally biased region" description="Basic and acidic residues" evidence="8">
    <location>
        <begin position="250"/>
        <end position="264"/>
    </location>
</feature>
<feature type="compositionally biased region" description="Polar residues" evidence="8">
    <location>
        <begin position="813"/>
        <end position="823"/>
    </location>
</feature>
<sequence length="1319" mass="145213">MESATPHQFLQDLPLHILKQKAAVENQPNISLTDWIKLASQIYPAAVEADSLNLYESAYYHYFKAAGILQVILKHPGFSTLKVKNPIEHRVYLELVPKILASTARAKTLAEVIENQPRNSTPTPSSSKLPSSRRQVGGGISDRIKLFESSKTSEKGSPSSPIARDQSRNHIPSPASSPKINGRRQSQLSNTNGLPGDPDSHPSFVSTALETESTIRSGSAPPELSIEASSSSGNPKLNYGIGHGLPHSNGESHHQGTSDPHLEQIRTPSQFNQAFPPLEDSPSSNKPTQPEEPSSKSHPLPILPSVPSTLPVKSFSPLPPPPQPFQVPPTDADYTHQSTSYSVSDPLVNDVTLGAGFTNPNNLPSRNLSPVGAPPPYPNFAIDENYVLSPPREKSPFSRSPDLQSPSSVKGPRSIDWALSSPNNKPSPPNYTSPKPADNLPKLPSDTNEILPATLIDYFRKSAACGVDTKVLFLDVRNRDDFESCRIKSTDVVCIEPLILSKNGGKGVTSTDIEHSLVISPKKEQTLFQNRSSFDYVIIYDKRSVQLPVNRSKSELLNSTDASEGASKLLLLLYLAIHKEEYIQRLKQPPMLLSGGIEGWMKVAGEVGVVGKGQSTGSQTSYRTTPYSSEITSSMNGVSITLRQPVKTDADRMINVLGNETQDGGGHTDLKRARRQVAVFQRDDSIPHNPNQIVRTIADLTTRPNGVHHHPPPSSSTSMPSFQSSRPGIHPPPYSSSSGSSSSYRHNGNGNSPITLPQQTLQRLKSTELYDGNHASNEPVQSSYSTTSNNHMPLTHYQSHSRPPVPPPPINYGPQQTLSSLTTHPMDVRYGGNNGSSSAYMGNPIRAAIQYPTLQTHSRALQPPPAAMTPGGTSSNGLSSYFNRTPLLYAPLPPPPQPAALLGIDPHHHPHHHLRNTPPITPYSPNRHGPTQFYFNPSFEDGQVGFTGLKNLGNTCYMNSTLQCLSATIPLARFFKDGSYKRCINRTNPLGTQGLLAESVAELVRVLWGAQYTFVSPITFKDAICRFAPQFRGTDQQDAQEFLGFLLDGLHEDLNLVINKPAPLEMTPEREAELEKLPTQIASEKEWEIYKRRDYSVIVELFQGQYRSRLQCCTCNTTSTTYNTFMYLSLPIPNKRGISKVSLNQCLDAFLKEEIMEKDDAWNCPKCKVRRKATKRLSLSKLPPILLIHLKRFSFKGPFSDKLETFVQYPLYGLDLSSYIPPPLPPTSSSLATSISNELKPPHDQFSSSNPRTPLNPESNIYDLYAVCNHFGSLSSGHYTAFARSQKDWYNIGDSRVSKTDEKSVKARSAYLLCFRRRG</sequence>
<comment type="catalytic activity">
    <reaction evidence="1">
        <text>Thiol-dependent hydrolysis of ester, thioester, amide, peptide and isopeptide bonds formed by the C-terminal Gly of ubiquitin (a 76-residue protein attached to proteins as an intracellular targeting signal).</text>
        <dbReference type="EC" id="3.4.19.12"/>
    </reaction>
</comment>
<dbReference type="SUPFAM" id="SSF54001">
    <property type="entry name" value="Cysteine proteinases"/>
    <property type="match status" value="1"/>
</dbReference>
<dbReference type="Proteomes" id="UP000054564">
    <property type="component" value="Unassembled WGS sequence"/>
</dbReference>
<dbReference type="GO" id="GO:0006508">
    <property type="term" value="P:proteolysis"/>
    <property type="evidence" value="ECO:0007669"/>
    <property type="project" value="UniProtKB-KW"/>
</dbReference>
<dbReference type="PROSITE" id="PS00973">
    <property type="entry name" value="USP_2"/>
    <property type="match status" value="1"/>
</dbReference>
<dbReference type="EC" id="3.4.19.12" evidence="3"/>
<feature type="domain" description="Rhodanese" evidence="9">
    <location>
        <begin position="470"/>
        <end position="609"/>
    </location>
</feature>
<feature type="compositionally biased region" description="Polar residues" evidence="8">
    <location>
        <begin position="203"/>
        <end position="217"/>
    </location>
</feature>
<evidence type="ECO:0000313" key="12">
    <source>
        <dbReference type="Proteomes" id="UP000054564"/>
    </source>
</evidence>
<proteinExistence type="inferred from homology"/>
<dbReference type="SMART" id="SM00450">
    <property type="entry name" value="RHOD"/>
    <property type="match status" value="1"/>
</dbReference>
<dbReference type="Pfam" id="PF00443">
    <property type="entry name" value="UCH"/>
    <property type="match status" value="1"/>
</dbReference>
<keyword evidence="12" id="KW-1185">Reference proteome</keyword>
<dbReference type="PANTHER" id="PTHR21646">
    <property type="entry name" value="UBIQUITIN CARBOXYL-TERMINAL HYDROLASE"/>
    <property type="match status" value="1"/>
</dbReference>
<accession>A0A0L0VHF4</accession>
<dbReference type="EMBL" id="AJIL01000054">
    <property type="protein sequence ID" value="KNE98683.1"/>
    <property type="molecule type" value="Genomic_DNA"/>
</dbReference>
<protein>
    <recommendedName>
        <fullName evidence="3">ubiquitinyl hydrolase 1</fullName>
        <ecNumber evidence="3">3.4.19.12</ecNumber>
    </recommendedName>
</protein>
<dbReference type="GO" id="GO:0004843">
    <property type="term" value="F:cysteine-type deubiquitinase activity"/>
    <property type="evidence" value="ECO:0007669"/>
    <property type="project" value="UniProtKB-EC"/>
</dbReference>
<dbReference type="PROSITE" id="PS50235">
    <property type="entry name" value="USP_3"/>
    <property type="match status" value="1"/>
</dbReference>
<dbReference type="STRING" id="1165861.A0A0L0VHF4"/>
<reference evidence="12" key="1">
    <citation type="submission" date="2014-03" db="EMBL/GenBank/DDBJ databases">
        <title>The Genome Sequence of Puccinia striiformis f. sp. tritici PST-78.</title>
        <authorList>
            <consortium name="The Broad Institute Genome Sequencing Platform"/>
            <person name="Cuomo C."/>
            <person name="Hulbert S."/>
            <person name="Chen X."/>
            <person name="Walker B."/>
            <person name="Young S.K."/>
            <person name="Zeng Q."/>
            <person name="Gargeya S."/>
            <person name="Fitzgerald M."/>
            <person name="Haas B."/>
            <person name="Abouelleil A."/>
            <person name="Alvarado L."/>
            <person name="Arachchi H.M."/>
            <person name="Berlin A.M."/>
            <person name="Chapman S.B."/>
            <person name="Goldberg J."/>
            <person name="Griggs A."/>
            <person name="Gujja S."/>
            <person name="Hansen M."/>
            <person name="Howarth C."/>
            <person name="Imamovic A."/>
            <person name="Larimer J."/>
            <person name="McCowan C."/>
            <person name="Montmayeur A."/>
            <person name="Murphy C."/>
            <person name="Neiman D."/>
            <person name="Pearson M."/>
            <person name="Priest M."/>
            <person name="Roberts A."/>
            <person name="Saif S."/>
            <person name="Shea T."/>
            <person name="Sisk P."/>
            <person name="Sykes S."/>
            <person name="Wortman J."/>
            <person name="Nusbaum C."/>
            <person name="Birren B."/>
        </authorList>
    </citation>
    <scope>NUCLEOTIDE SEQUENCE [LARGE SCALE GENOMIC DNA]</scope>
    <source>
        <strain evidence="12">race PST-78</strain>
    </source>
</reference>
<dbReference type="Gene3D" id="3.90.70.10">
    <property type="entry name" value="Cysteine proteinases"/>
    <property type="match status" value="1"/>
</dbReference>
<dbReference type="SUPFAM" id="SSF52821">
    <property type="entry name" value="Rhodanese/Cell cycle control phosphatase"/>
    <property type="match status" value="1"/>
</dbReference>
<evidence type="ECO:0000256" key="5">
    <source>
        <dbReference type="ARBA" id="ARBA00022786"/>
    </source>
</evidence>
<feature type="region of interest" description="Disordered" evidence="8">
    <location>
        <begin position="389"/>
        <end position="445"/>
    </location>
</feature>
<gene>
    <name evidence="11" type="ORF">PSTG_08052</name>
</gene>
<feature type="compositionally biased region" description="Polar residues" evidence="8">
    <location>
        <begin position="397"/>
        <end position="408"/>
    </location>
</feature>
<dbReference type="GO" id="GO:0016579">
    <property type="term" value="P:protein deubiquitination"/>
    <property type="evidence" value="ECO:0007669"/>
    <property type="project" value="InterPro"/>
</dbReference>
<feature type="compositionally biased region" description="Pro residues" evidence="8">
    <location>
        <begin position="317"/>
        <end position="327"/>
    </location>
</feature>
<keyword evidence="7" id="KW-0788">Thiol protease</keyword>